<keyword evidence="3" id="KW-1185">Reference proteome</keyword>
<keyword evidence="1" id="KW-0472">Membrane</keyword>
<organism evidence="2 3">
    <name type="scientific">Morus notabilis</name>
    <dbReference type="NCBI Taxonomy" id="981085"/>
    <lineage>
        <taxon>Eukaryota</taxon>
        <taxon>Viridiplantae</taxon>
        <taxon>Streptophyta</taxon>
        <taxon>Embryophyta</taxon>
        <taxon>Tracheophyta</taxon>
        <taxon>Spermatophyta</taxon>
        <taxon>Magnoliopsida</taxon>
        <taxon>eudicotyledons</taxon>
        <taxon>Gunneridae</taxon>
        <taxon>Pentapetalae</taxon>
        <taxon>rosids</taxon>
        <taxon>fabids</taxon>
        <taxon>Rosales</taxon>
        <taxon>Moraceae</taxon>
        <taxon>Moreae</taxon>
        <taxon>Morus</taxon>
    </lineage>
</organism>
<evidence type="ECO:0000313" key="3">
    <source>
        <dbReference type="Proteomes" id="UP000030645"/>
    </source>
</evidence>
<sequence>MQAEQNPQSWRIEVRAKARNFNFKFNATKLSPTWKFHRLSLLLKLHSFFLGLNSHSSPSIPTQPQQQTLKSKLRGILSKIRSKTTKKWPNRRKSKTNSALNRLRKYTKEKPICFGSLLALILGLVIRKREIFVYFLGILACIALLLLKKFESNFIENDYDKS</sequence>
<accession>W9S2Y0</accession>
<keyword evidence="1" id="KW-1133">Transmembrane helix</keyword>
<reference evidence="3" key="1">
    <citation type="submission" date="2013-01" db="EMBL/GenBank/DDBJ databases">
        <title>Draft Genome Sequence of a Mulberry Tree, Morus notabilis C.K. Schneid.</title>
        <authorList>
            <person name="He N."/>
            <person name="Zhao S."/>
        </authorList>
    </citation>
    <scope>NUCLEOTIDE SEQUENCE</scope>
</reference>
<feature type="transmembrane region" description="Helical" evidence="1">
    <location>
        <begin position="111"/>
        <end position="126"/>
    </location>
</feature>
<proteinExistence type="predicted"/>
<keyword evidence="1" id="KW-0812">Transmembrane</keyword>
<gene>
    <name evidence="2" type="ORF">L484_006088</name>
</gene>
<feature type="transmembrane region" description="Helical" evidence="1">
    <location>
        <begin position="132"/>
        <end position="147"/>
    </location>
</feature>
<evidence type="ECO:0000256" key="1">
    <source>
        <dbReference type="SAM" id="Phobius"/>
    </source>
</evidence>
<protein>
    <submittedName>
        <fullName evidence="2">Uncharacterized protein</fullName>
    </submittedName>
</protein>
<evidence type="ECO:0000313" key="2">
    <source>
        <dbReference type="EMBL" id="EXC23826.1"/>
    </source>
</evidence>
<dbReference type="eggNOG" id="ENOG502SDM5">
    <property type="taxonomic scope" value="Eukaryota"/>
</dbReference>
<dbReference type="Proteomes" id="UP000030645">
    <property type="component" value="Unassembled WGS sequence"/>
</dbReference>
<name>W9S2Y0_9ROSA</name>
<dbReference type="AlphaFoldDB" id="W9S2Y0"/>
<dbReference type="EMBL" id="KE346006">
    <property type="protein sequence ID" value="EXC23826.1"/>
    <property type="molecule type" value="Genomic_DNA"/>
</dbReference>